<evidence type="ECO:0000313" key="4">
    <source>
        <dbReference type="Proteomes" id="UP000326903"/>
    </source>
</evidence>
<organism evidence="3 4">
    <name type="scientific">Ginsengibacter hankyongi</name>
    <dbReference type="NCBI Taxonomy" id="2607284"/>
    <lineage>
        <taxon>Bacteria</taxon>
        <taxon>Pseudomonadati</taxon>
        <taxon>Bacteroidota</taxon>
        <taxon>Chitinophagia</taxon>
        <taxon>Chitinophagales</taxon>
        <taxon>Chitinophagaceae</taxon>
        <taxon>Ginsengibacter</taxon>
    </lineage>
</organism>
<sequence length="263" mass="29642">MKKLFLAALTFLFFHCSYSQQEFQLAPPVVKYNSVFFIQSATVSLQFLQPGTQIFYSLNGKEPAKNDLVYQSPIVIKKSLTTLKAKVFGNGYVPSETVQATFIKDGLKIKSIEPSPANEKFPGNGAKTLFDNEGGIADMHNKNFLGYQKDSVEINVLLEKKQPIHSLLLDFLRDEGSWIFLPQSIQVYYFNENKNSYELIGKKKILPDTIINGSACVFEIIKPGKKITANKIKIILQPLQSIPEGHPGKGKQAWLFIDEIKIY</sequence>
<evidence type="ECO:0000256" key="1">
    <source>
        <dbReference type="SAM" id="SignalP"/>
    </source>
</evidence>
<keyword evidence="4" id="KW-1185">Reference proteome</keyword>
<gene>
    <name evidence="3" type="ORF">FW778_17975</name>
</gene>
<feature type="signal peptide" evidence="1">
    <location>
        <begin position="1"/>
        <end position="21"/>
    </location>
</feature>
<comment type="caution">
    <text evidence="3">The sequence shown here is derived from an EMBL/GenBank/DDBJ whole genome shotgun (WGS) entry which is preliminary data.</text>
</comment>
<dbReference type="EMBL" id="VYQF01000007">
    <property type="protein sequence ID" value="KAA9036508.1"/>
    <property type="molecule type" value="Genomic_DNA"/>
</dbReference>
<dbReference type="Pfam" id="PF13290">
    <property type="entry name" value="CHB_HEX_C_1"/>
    <property type="match status" value="1"/>
</dbReference>
<reference evidence="3 4" key="1">
    <citation type="submission" date="2019-09" db="EMBL/GenBank/DDBJ databases">
        <title>Draft genome sequence of Ginsengibacter sp. BR5-29.</title>
        <authorList>
            <person name="Im W.-T."/>
        </authorList>
    </citation>
    <scope>NUCLEOTIDE SEQUENCE [LARGE SCALE GENOMIC DNA]</scope>
    <source>
        <strain evidence="3 4">BR5-29</strain>
    </source>
</reference>
<name>A0A5J5ICI2_9BACT</name>
<evidence type="ECO:0000313" key="3">
    <source>
        <dbReference type="EMBL" id="KAA9036508.1"/>
    </source>
</evidence>
<dbReference type="AlphaFoldDB" id="A0A5J5ICI2"/>
<dbReference type="InterPro" id="IPR059177">
    <property type="entry name" value="GH29D-like_dom"/>
</dbReference>
<dbReference type="RefSeq" id="WP_202552338.1">
    <property type="nucleotide sequence ID" value="NZ_VYQF01000007.1"/>
</dbReference>
<keyword evidence="1" id="KW-0732">Signal</keyword>
<protein>
    <recommendedName>
        <fullName evidence="2">GH29D-like beta-sandwich domain-containing protein</fullName>
    </recommendedName>
</protein>
<dbReference type="Proteomes" id="UP000326903">
    <property type="component" value="Unassembled WGS sequence"/>
</dbReference>
<evidence type="ECO:0000259" key="2">
    <source>
        <dbReference type="Pfam" id="PF13290"/>
    </source>
</evidence>
<feature type="domain" description="GH29D-like beta-sandwich" evidence="2">
    <location>
        <begin position="39"/>
        <end position="98"/>
    </location>
</feature>
<feature type="chain" id="PRO_5023892674" description="GH29D-like beta-sandwich domain-containing protein" evidence="1">
    <location>
        <begin position="22"/>
        <end position="263"/>
    </location>
</feature>
<proteinExistence type="predicted"/>
<accession>A0A5J5ICI2</accession>